<evidence type="ECO:0000313" key="3">
    <source>
        <dbReference type="Proteomes" id="UP000215694"/>
    </source>
</evidence>
<name>A0A371IZ61_9FIRM</name>
<dbReference type="AlphaFoldDB" id="A0A371IZ61"/>
<reference evidence="2 3" key="1">
    <citation type="journal article" date="2017" name="Genome Announc.">
        <title>Draft Genome Sequence of Romboutsia weinsteinii sp. nov. Strain CCRI-19649(T) Isolated from Surface Water.</title>
        <authorList>
            <person name="Maheux A.F."/>
            <person name="Boudreau D.K."/>
            <person name="Berube E."/>
            <person name="Boissinot M."/>
            <person name="Cantin P."/>
            <person name="Raymond F."/>
            <person name="Corbeil J."/>
            <person name="Omar R.F."/>
            <person name="Bergeron M.G."/>
        </authorList>
    </citation>
    <scope>NUCLEOTIDE SEQUENCE [LARGE SCALE GENOMIC DNA]</scope>
    <source>
        <strain evidence="2 3">CCRI-19649</strain>
    </source>
</reference>
<dbReference type="InterPro" id="IPR003959">
    <property type="entry name" value="ATPase_AAA_core"/>
</dbReference>
<comment type="caution">
    <text evidence="2">The sequence shown here is derived from an EMBL/GenBank/DDBJ whole genome shotgun (WGS) entry which is preliminary data.</text>
</comment>
<evidence type="ECO:0000259" key="1">
    <source>
        <dbReference type="Pfam" id="PF13304"/>
    </source>
</evidence>
<dbReference type="Pfam" id="PF13304">
    <property type="entry name" value="AAA_21"/>
    <property type="match status" value="1"/>
</dbReference>
<dbReference type="OrthoDB" id="9801813at2"/>
<dbReference type="GO" id="GO:0005524">
    <property type="term" value="F:ATP binding"/>
    <property type="evidence" value="ECO:0007669"/>
    <property type="project" value="InterPro"/>
</dbReference>
<dbReference type="RefSeq" id="WP_094369359.1">
    <property type="nucleotide sequence ID" value="NZ_NOJY02000049.1"/>
</dbReference>
<dbReference type="SUPFAM" id="SSF52540">
    <property type="entry name" value="P-loop containing nucleoside triphosphate hydrolases"/>
    <property type="match status" value="1"/>
</dbReference>
<accession>A0A371IZ61</accession>
<protein>
    <recommendedName>
        <fullName evidence="1">ATPase AAA-type core domain-containing protein</fullName>
    </recommendedName>
</protein>
<dbReference type="InterPro" id="IPR027417">
    <property type="entry name" value="P-loop_NTPase"/>
</dbReference>
<evidence type="ECO:0000313" key="2">
    <source>
        <dbReference type="EMBL" id="RDY25760.1"/>
    </source>
</evidence>
<dbReference type="EMBL" id="NOJY02000049">
    <property type="protein sequence ID" value="RDY25760.1"/>
    <property type="molecule type" value="Genomic_DNA"/>
</dbReference>
<dbReference type="GO" id="GO:0016887">
    <property type="term" value="F:ATP hydrolysis activity"/>
    <property type="evidence" value="ECO:0007669"/>
    <property type="project" value="InterPro"/>
</dbReference>
<dbReference type="InterPro" id="IPR051396">
    <property type="entry name" value="Bact_Antivir_Def_Nuclease"/>
</dbReference>
<dbReference type="Gene3D" id="3.40.50.300">
    <property type="entry name" value="P-loop containing nucleotide triphosphate hydrolases"/>
    <property type="match status" value="1"/>
</dbReference>
<dbReference type="Proteomes" id="UP000215694">
    <property type="component" value="Unassembled WGS sequence"/>
</dbReference>
<dbReference type="PANTHER" id="PTHR43581">
    <property type="entry name" value="ATP/GTP PHOSPHATASE"/>
    <property type="match status" value="1"/>
</dbReference>
<sequence length="340" mass="39195">MQNYIKDITIKSFKGIQNLKLENMKAVNILVGDNNSKKTTVLEAIELFEKPFDFVAHLKRASRKYDIQSIKYNKIKEMFYNCDLDNGICVDMEINGKLNSLCINGQEEQFIRISKNEDSKITNYDRTVLEYNFNEQSKVFIMNENQDSFSIPKKQFELLNIGYMMPIDTYIEESYIEAIDRVIKKGEKQKLIDVLKIFDTNITDINFTSDREVYISTIDKNSMSLGSYGDGFKKAIILISKLIDAENGILLIDEVETGMHKDIIAKIFKEIIKNSKEHNTQIIVTTHSLEAMGALIDVIDEGLEQVAVYRLEEFKGQIYSRRFSGDKVYEIIVDEGGDLR</sequence>
<keyword evidence="3" id="KW-1185">Reference proteome</keyword>
<organism evidence="2 3">
    <name type="scientific">Romboutsia weinsteinii</name>
    <dbReference type="NCBI Taxonomy" id="2020949"/>
    <lineage>
        <taxon>Bacteria</taxon>
        <taxon>Bacillati</taxon>
        <taxon>Bacillota</taxon>
        <taxon>Clostridia</taxon>
        <taxon>Peptostreptococcales</taxon>
        <taxon>Peptostreptococcaceae</taxon>
        <taxon>Romboutsia</taxon>
    </lineage>
</organism>
<feature type="domain" description="ATPase AAA-type core" evidence="1">
    <location>
        <begin position="213"/>
        <end position="291"/>
    </location>
</feature>
<gene>
    <name evidence="2" type="ORF">CHL78_016625</name>
</gene>
<dbReference type="PANTHER" id="PTHR43581:SF4">
    <property type="entry name" value="ATP_GTP PHOSPHATASE"/>
    <property type="match status" value="1"/>
</dbReference>
<proteinExistence type="predicted"/>